<dbReference type="GeneID" id="65129526"/>
<evidence type="ECO:0000313" key="2">
    <source>
        <dbReference type="Proteomes" id="UP000594030"/>
    </source>
</evidence>
<dbReference type="EMBL" id="MT774385">
    <property type="protein sequence ID" value="QOR59034.1"/>
    <property type="molecule type" value="Genomic_DNA"/>
</dbReference>
<accession>A0A7M1RXZ7</accession>
<organism evidence="1 2">
    <name type="scientific">uncultured phage cr108_1</name>
    <dbReference type="NCBI Taxonomy" id="2772069"/>
    <lineage>
        <taxon>Viruses</taxon>
        <taxon>Duplodnaviria</taxon>
        <taxon>Heunggongvirae</taxon>
        <taxon>Uroviricota</taxon>
        <taxon>Caudoviricetes</taxon>
        <taxon>Crassvirales</taxon>
        <taxon>Steigviridae</taxon>
        <taxon>Asinivirinae</taxon>
        <taxon>Pipoluvirus</taxon>
        <taxon>Pipoluvirus rarus</taxon>
    </lineage>
</organism>
<reference evidence="1 2" key="1">
    <citation type="submission" date="2020-07" db="EMBL/GenBank/DDBJ databases">
        <title>Taxonomic proposal: Crassvirales, a new order of highly abundant and diverse bacterial viruses.</title>
        <authorList>
            <person name="Shkoporov A.N."/>
            <person name="Stockdale S.R."/>
            <person name="Guerin E."/>
            <person name="Ross R.P."/>
            <person name="Hill C."/>
        </authorList>
    </citation>
    <scope>NUCLEOTIDE SEQUENCE [LARGE SCALE GENOMIC DNA]</scope>
</reference>
<dbReference type="Proteomes" id="UP000594030">
    <property type="component" value="Segment"/>
</dbReference>
<protein>
    <recommendedName>
        <fullName evidence="3">Phage protein</fullName>
    </recommendedName>
</protein>
<proteinExistence type="predicted"/>
<evidence type="ECO:0000313" key="1">
    <source>
        <dbReference type="EMBL" id="QOR59034.1"/>
    </source>
</evidence>
<keyword evidence="2" id="KW-1185">Reference proteome</keyword>
<sequence length="124" mass="14651">MRRISFETAKLAAEKGYDEDCDYIYDIRGNIIYIDNYVLGIIPEYCCPAPYQEELQEWLREEKGIHICIDVPYVDKEEDPYPGYSYQLYYTSRGTALYCQRKDNQRSSYEETLEIALTDALNKI</sequence>
<evidence type="ECO:0008006" key="3">
    <source>
        <dbReference type="Google" id="ProtNLM"/>
    </source>
</evidence>
<name>A0A7M1RXZ7_9CAUD</name>
<dbReference type="KEGG" id="vg:65129526"/>
<dbReference type="RefSeq" id="YP_010111192.1">
    <property type="nucleotide sequence ID" value="NC_055878.1"/>
</dbReference>